<comment type="caution">
    <text evidence="6">Lacks conserved residue(s) required for the propagation of feature annotation.</text>
</comment>
<sequence length="746" mass="88791">MNKMIGIVKYYIENRRTSRGIIVVVPLDETKTVSKLEIGKASLKRGEDVFDGDIVSFELERNDNDCLVNNVTKAVHDEKFLDIVQEGSFQSNYIHIKNFIFNYDSYAYQNFKKAVSSLVSDEMAEKEVVVWPELNPKKVETLIPKRYAGSDNHQGTYNSDKKLFEGVNAEKWFKIRYFPYIPKEVLRNTRSTWEDLDEKTVTSFLVQRLQTATKIDSTDLEWIKKYLKRIIEAIIGNNISTQNKRFMLNSLIDRLPVSVIENEKSLWKFLPENKLETIVRGHVDNQRILWDFDRLFLLNHRELFEQIPVEVIEKIPQMWDDLSERQVFELVKYHLNNNLTKHWEWDKGWIEKYPGLWGSLSTTKIIEIITGSDIRTQNKGFMVYYLFNRLPVSVIENENRLWKFLPENKLETIVRGHVKNQRILWDLDRLFLLNHRELFEQIPVEVIEKTPQMWDDLSERQVLKLVRYHLNNNLTKHWEWDKGWILKYPELLELKREYLALIDEEFLNRIDREGLTIKYWRLCYEYAINKDKANKEIIKQEVKKRGIHHLYHFTRASNLESILNYGILPRTTLDISTIKYEYNDPGRFDKCKNAVCTSIEFPNYRMFFPLRKDPNIDWVVIELDAKILYELECAFCWMNASDSRISNIKIEERKTCTAFKELFDNRAGFPQRYPGLASSYPTNPQAEVLVFSNIPVDYITNIYFCDKDTGNKYINHVDSLSKMAEKEMVRVKGDLFKYRVDYKNWQ</sequence>
<reference evidence="8 9" key="1">
    <citation type="submission" date="2016-10" db="EMBL/GenBank/DDBJ databases">
        <authorList>
            <person name="de Groot N.N."/>
        </authorList>
    </citation>
    <scope>NUCLEOTIDE SEQUENCE [LARGE SCALE GENOMIC DNA]</scope>
    <source>
        <strain evidence="8 9">DSM 9236</strain>
    </source>
</reference>
<proteinExistence type="inferred from homology"/>
<accession>A0A1I2DTK3</accession>
<comment type="catalytic activity">
    <reaction evidence="6">
        <text>a thymidine in DNA + NAD(+) = an N-(ADP-alpha-D-ribosyl)-thymidine in DNA + nicotinamide + H(+)</text>
        <dbReference type="Rhea" id="RHEA:71651"/>
        <dbReference type="Rhea" id="RHEA-COMP:13556"/>
        <dbReference type="Rhea" id="RHEA-COMP:18051"/>
        <dbReference type="ChEBI" id="CHEBI:15378"/>
        <dbReference type="ChEBI" id="CHEBI:17154"/>
        <dbReference type="ChEBI" id="CHEBI:57540"/>
        <dbReference type="ChEBI" id="CHEBI:137386"/>
        <dbReference type="ChEBI" id="CHEBI:191199"/>
    </reaction>
</comment>
<dbReference type="InterPro" id="IPR029494">
    <property type="entry name" value="DarT"/>
</dbReference>
<dbReference type="EMBL" id="FONL01000023">
    <property type="protein sequence ID" value="SFE83739.1"/>
    <property type="molecule type" value="Genomic_DNA"/>
</dbReference>
<evidence type="ECO:0000256" key="4">
    <source>
        <dbReference type="ARBA" id="ARBA00022695"/>
    </source>
</evidence>
<dbReference type="STRING" id="1123323.SAMN05216245_12330"/>
<keyword evidence="3 6" id="KW-0808">Transferase</keyword>
<dbReference type="Pfam" id="PF14487">
    <property type="entry name" value="DarT"/>
    <property type="match status" value="1"/>
</dbReference>
<keyword evidence="5 6" id="KW-0238">DNA-binding</keyword>
<dbReference type="AlphaFoldDB" id="A0A1I2DTK3"/>
<evidence type="ECO:0000256" key="5">
    <source>
        <dbReference type="ARBA" id="ARBA00023125"/>
    </source>
</evidence>
<keyword evidence="4 6" id="KW-0548">Nucleotidyltransferase</keyword>
<gene>
    <name evidence="8" type="ORF">SAMN05216245_12330</name>
</gene>
<evidence type="ECO:0000259" key="7">
    <source>
        <dbReference type="PROSITE" id="PS52018"/>
    </source>
</evidence>
<dbReference type="GO" id="GO:0003677">
    <property type="term" value="F:DNA binding"/>
    <property type="evidence" value="ECO:0007669"/>
    <property type="project" value="UniProtKB-UniRule"/>
</dbReference>
<feature type="binding site" evidence="6">
    <location>
        <begin position="552"/>
        <end position="554"/>
    </location>
    <ligand>
        <name>NAD(+)</name>
        <dbReference type="ChEBI" id="CHEBI:57540"/>
    </ligand>
</feature>
<evidence type="ECO:0000256" key="3">
    <source>
        <dbReference type="ARBA" id="ARBA00022679"/>
    </source>
</evidence>
<keyword evidence="1 6" id="KW-1277">Toxin-antitoxin system</keyword>
<feature type="domain" description="DarT" evidence="7">
    <location>
        <begin position="548"/>
        <end position="737"/>
    </location>
</feature>
<feature type="active site" description="Proton acceptor" evidence="6">
    <location>
        <position position="587"/>
    </location>
</feature>
<evidence type="ECO:0000313" key="9">
    <source>
        <dbReference type="Proteomes" id="UP000198896"/>
    </source>
</evidence>
<feature type="active site" evidence="6">
    <location>
        <position position="687"/>
    </location>
</feature>
<feature type="binding site" evidence="6">
    <location>
        <position position="587"/>
    </location>
    <ligand>
        <name>NAD(+)</name>
        <dbReference type="ChEBI" id="CHEBI:57540"/>
    </ligand>
</feature>
<keyword evidence="2 6" id="KW-0328">Glycosyltransferase</keyword>
<dbReference type="GO" id="GO:0016757">
    <property type="term" value="F:glycosyltransferase activity"/>
    <property type="evidence" value="ECO:0007669"/>
    <property type="project" value="UniProtKB-UniRule"/>
</dbReference>
<name>A0A1I2DTK3_9FIRM</name>
<dbReference type="OrthoDB" id="2052979at2"/>
<comment type="similarity">
    <text evidence="6">Belongs to the DarT ADP-ribosyltransferase family.</text>
</comment>
<dbReference type="RefSeq" id="WP_093914238.1">
    <property type="nucleotide sequence ID" value="NZ_FONL01000023.1"/>
</dbReference>
<protein>
    <recommendedName>
        <fullName evidence="7">DarT domain-containing protein</fullName>
    </recommendedName>
</protein>
<dbReference type="GO" id="GO:0016779">
    <property type="term" value="F:nucleotidyltransferase activity"/>
    <property type="evidence" value="ECO:0007669"/>
    <property type="project" value="UniProtKB-UniRule"/>
</dbReference>
<organism evidence="8 9">
    <name type="scientific">Succiniclasticum ruminis DSM 9236</name>
    <dbReference type="NCBI Taxonomy" id="1123323"/>
    <lineage>
        <taxon>Bacteria</taxon>
        <taxon>Bacillati</taxon>
        <taxon>Bacillota</taxon>
        <taxon>Negativicutes</taxon>
        <taxon>Acidaminococcales</taxon>
        <taxon>Acidaminococcaceae</taxon>
        <taxon>Succiniclasticum</taxon>
    </lineage>
</organism>
<evidence type="ECO:0000256" key="2">
    <source>
        <dbReference type="ARBA" id="ARBA00022676"/>
    </source>
</evidence>
<evidence type="ECO:0000256" key="6">
    <source>
        <dbReference type="PROSITE-ProRule" id="PRU01362"/>
    </source>
</evidence>
<dbReference type="PROSITE" id="PS52018">
    <property type="entry name" value="DART"/>
    <property type="match status" value="1"/>
</dbReference>
<dbReference type="Proteomes" id="UP000198896">
    <property type="component" value="Unassembled WGS sequence"/>
</dbReference>
<keyword evidence="9" id="KW-1185">Reference proteome</keyword>
<evidence type="ECO:0000313" key="8">
    <source>
        <dbReference type="EMBL" id="SFE83739.1"/>
    </source>
</evidence>
<evidence type="ECO:0000256" key="1">
    <source>
        <dbReference type="ARBA" id="ARBA00022649"/>
    </source>
</evidence>